<evidence type="ECO:0000313" key="2">
    <source>
        <dbReference type="EMBL" id="QJB00911.1"/>
    </source>
</evidence>
<sequence>MAGMPGRSGGKRSGAGRPPKDPADDLTIATSGDQKPAEFLLTVMNDNAVADKLRIDAAKALLSAEVRRAENGGKKEEQAAAAKKVASKFTTPTPPKLVAAGGKKV</sequence>
<dbReference type="EMBL" id="MT143703">
    <property type="protein sequence ID" value="QJB00911.1"/>
    <property type="molecule type" value="Genomic_DNA"/>
</dbReference>
<protein>
    <submittedName>
        <fullName evidence="2">Putative terminase</fullName>
    </submittedName>
</protein>
<feature type="region of interest" description="Disordered" evidence="1">
    <location>
        <begin position="69"/>
        <end position="105"/>
    </location>
</feature>
<reference evidence="2" key="1">
    <citation type="submission" date="2020-03" db="EMBL/GenBank/DDBJ databases">
        <title>The deep terrestrial virosphere.</title>
        <authorList>
            <person name="Holmfeldt K."/>
            <person name="Nilsson E."/>
            <person name="Simone D."/>
            <person name="Lopez-Fernandez M."/>
            <person name="Wu X."/>
            <person name="de Brujin I."/>
            <person name="Lundin D."/>
            <person name="Andersson A."/>
            <person name="Bertilsson S."/>
            <person name="Dopson M."/>
        </authorList>
    </citation>
    <scope>NUCLEOTIDE SEQUENCE</scope>
    <source>
        <strain evidence="2">MM171A00156</strain>
        <strain evidence="3">MM171B00154</strain>
    </source>
</reference>
<feature type="region of interest" description="Disordered" evidence="1">
    <location>
        <begin position="1"/>
        <end position="34"/>
    </location>
</feature>
<organism evidence="2">
    <name type="scientific">viral metagenome</name>
    <dbReference type="NCBI Taxonomy" id="1070528"/>
    <lineage>
        <taxon>unclassified sequences</taxon>
        <taxon>metagenomes</taxon>
        <taxon>organismal metagenomes</taxon>
    </lineage>
</organism>
<gene>
    <name evidence="2" type="ORF">MM171A00156_0005</name>
    <name evidence="3" type="ORF">MM171B00154_0022</name>
</gene>
<feature type="compositionally biased region" description="Basic and acidic residues" evidence="1">
    <location>
        <begin position="69"/>
        <end position="78"/>
    </location>
</feature>
<feature type="compositionally biased region" description="Low complexity" evidence="1">
    <location>
        <begin position="79"/>
        <end position="88"/>
    </location>
</feature>
<dbReference type="AlphaFoldDB" id="A0A6M3LZQ2"/>
<accession>A0A6M3LZQ2</accession>
<evidence type="ECO:0000313" key="3">
    <source>
        <dbReference type="EMBL" id="QJB04911.1"/>
    </source>
</evidence>
<feature type="compositionally biased region" description="Gly residues" evidence="1">
    <location>
        <begin position="1"/>
        <end position="13"/>
    </location>
</feature>
<proteinExistence type="predicted"/>
<name>A0A6M3LZQ2_9ZZZZ</name>
<dbReference type="EMBL" id="MT143892">
    <property type="protein sequence ID" value="QJB04911.1"/>
    <property type="molecule type" value="Genomic_DNA"/>
</dbReference>
<evidence type="ECO:0000256" key="1">
    <source>
        <dbReference type="SAM" id="MobiDB-lite"/>
    </source>
</evidence>